<keyword evidence="3 5" id="KW-0863">Zinc-finger</keyword>
<dbReference type="Pfam" id="PF00096">
    <property type="entry name" value="zf-C2H2"/>
    <property type="match status" value="3"/>
</dbReference>
<feature type="domain" description="C2H2-type" evidence="7">
    <location>
        <begin position="331"/>
        <end position="358"/>
    </location>
</feature>
<keyword evidence="1" id="KW-0479">Metal-binding</keyword>
<feature type="domain" description="C2H2-type" evidence="7">
    <location>
        <begin position="421"/>
        <end position="449"/>
    </location>
</feature>
<dbReference type="SUPFAM" id="SSF57667">
    <property type="entry name" value="beta-beta-alpha zinc fingers"/>
    <property type="match status" value="5"/>
</dbReference>
<feature type="region of interest" description="Disordered" evidence="6">
    <location>
        <begin position="1"/>
        <end position="59"/>
    </location>
</feature>
<evidence type="ECO:0000313" key="9">
    <source>
        <dbReference type="Proteomes" id="UP001208570"/>
    </source>
</evidence>
<dbReference type="EMBL" id="JAODUP010000091">
    <property type="protein sequence ID" value="KAK2162791.1"/>
    <property type="molecule type" value="Genomic_DNA"/>
</dbReference>
<keyword evidence="2" id="KW-0677">Repeat</keyword>
<evidence type="ECO:0000256" key="1">
    <source>
        <dbReference type="ARBA" id="ARBA00022723"/>
    </source>
</evidence>
<dbReference type="Gene3D" id="3.30.160.60">
    <property type="entry name" value="Classic Zinc Finger"/>
    <property type="match status" value="8"/>
</dbReference>
<evidence type="ECO:0000256" key="2">
    <source>
        <dbReference type="ARBA" id="ARBA00022737"/>
    </source>
</evidence>
<feature type="compositionally biased region" description="Low complexity" evidence="6">
    <location>
        <begin position="7"/>
        <end position="18"/>
    </location>
</feature>
<feature type="domain" description="C2H2-type" evidence="7">
    <location>
        <begin position="303"/>
        <end position="330"/>
    </location>
</feature>
<feature type="compositionally biased region" description="Acidic residues" evidence="6">
    <location>
        <begin position="96"/>
        <end position="109"/>
    </location>
</feature>
<reference evidence="8" key="1">
    <citation type="journal article" date="2023" name="Mol. Biol. Evol.">
        <title>Third-Generation Sequencing Reveals the Adaptive Role of the Epigenome in Three Deep-Sea Polychaetes.</title>
        <authorList>
            <person name="Perez M."/>
            <person name="Aroh O."/>
            <person name="Sun Y."/>
            <person name="Lan Y."/>
            <person name="Juniper S.K."/>
            <person name="Young C.R."/>
            <person name="Angers B."/>
            <person name="Qian P.Y."/>
        </authorList>
    </citation>
    <scope>NUCLEOTIDE SEQUENCE</scope>
    <source>
        <strain evidence="8">P08H-3</strain>
    </source>
</reference>
<evidence type="ECO:0000256" key="5">
    <source>
        <dbReference type="PROSITE-ProRule" id="PRU00042"/>
    </source>
</evidence>
<gene>
    <name evidence="8" type="ORF">LSH36_91g01089</name>
</gene>
<comment type="caution">
    <text evidence="8">The sequence shown here is derived from an EMBL/GenBank/DDBJ whole genome shotgun (WGS) entry which is preliminary data.</text>
</comment>
<feature type="domain" description="C2H2-type" evidence="7">
    <location>
        <begin position="275"/>
        <end position="302"/>
    </location>
</feature>
<dbReference type="AlphaFoldDB" id="A0AAD9NC51"/>
<sequence length="869" mass="97311">MDATDQSVDSSVLENSSSVDKKCVQTKESPDTGKPTAESASDIKDNAKISKGVTGGKTQPYTVHVAIQACDYDIERKDSVLPSRRRTIPSRYRDYEDPDYVPDPDDEDYQPPVRCYGTGRGRGRPRKQNIPRESVVDGAESDRSMKGQADPDDKTDSFAETDLSSKSEVFTARKARQRYLRVRSRTSENNLFKERPFRCLEEGCGQTFITANWLNRHREKKHGATTMKDGKLAEDTPKDNTDAKKSYSCPTCDKGFTLQGNLKTHMRSHTGEKQFCCDTCPKFFSSADSLRRHKMSHLGIKPYECDECQAKFTSNVALREHKLIHRDLKPYQCPVCNRIFRQISVYQRHLLTHKGEMKYRCERPYKCDLCEKRFAHASDKARHQKTHSGEKPYSCSVCQARFTDPSSCRRHMKEHNGALPFTCDKCGDKFKRKISLRTHINRQHGSEMLQQAIMVTASGGDVNNVDLCMIGDNKLVLLGADGQQLPVVTQMLYTEDNQQIVKLVEDKIGLKGDEPIVLETDNNMGEGHQIVLMTPPAADDDKMVVSGDIKGEETLSVTTQQIIEEIGCHLGTQNGVLNGAEGQQVQVAYHVIRDDEHHHIVEIQYQPVEEMDGSEQNIAYHGETIGENMTRVSTEGNNISADTNKTEASSNIGAETKMTFVNSNICEHKYAQDMDTCTALNIQLSDGGILDSEPCVKVTNSLGVTGTEIVPTNQTVLEQQILENIQGTVEPNAGSIGVPQQAVVGIKENQEQNQATNCANSLINEHPQDVLTSSLTKMYISKPDFDKQEYYNWLSVFNDQCKQTPVPLTEETFKNISQLHKTLTDVMALPSGILAHKDNFRILMSISGDLNNVINEHLLCVFQTLESDS</sequence>
<dbReference type="Proteomes" id="UP001208570">
    <property type="component" value="Unassembled WGS sequence"/>
</dbReference>
<feature type="domain" description="C2H2-type" evidence="7">
    <location>
        <begin position="247"/>
        <end position="274"/>
    </location>
</feature>
<feature type="compositionally biased region" description="Basic and acidic residues" evidence="6">
    <location>
        <begin position="19"/>
        <end position="31"/>
    </location>
</feature>
<protein>
    <recommendedName>
        <fullName evidence="7">C2H2-type domain-containing protein</fullName>
    </recommendedName>
</protein>
<dbReference type="GO" id="GO:0005634">
    <property type="term" value="C:nucleus"/>
    <property type="evidence" value="ECO:0007669"/>
    <property type="project" value="TreeGrafter"/>
</dbReference>
<dbReference type="PROSITE" id="PS00028">
    <property type="entry name" value="ZINC_FINGER_C2H2_1"/>
    <property type="match status" value="8"/>
</dbReference>
<feature type="domain" description="C2H2-type" evidence="7">
    <location>
        <begin position="393"/>
        <end position="420"/>
    </location>
</feature>
<name>A0AAD9NC51_9ANNE</name>
<evidence type="ECO:0000259" key="7">
    <source>
        <dbReference type="PROSITE" id="PS50157"/>
    </source>
</evidence>
<keyword evidence="4" id="KW-0862">Zinc</keyword>
<dbReference type="FunFam" id="3.30.160.60:FF:000100">
    <property type="entry name" value="Zinc finger 45-like"/>
    <property type="match status" value="1"/>
</dbReference>
<evidence type="ECO:0000256" key="3">
    <source>
        <dbReference type="ARBA" id="ARBA00022771"/>
    </source>
</evidence>
<accession>A0AAD9NC51</accession>
<proteinExistence type="predicted"/>
<evidence type="ECO:0000256" key="4">
    <source>
        <dbReference type="ARBA" id="ARBA00022833"/>
    </source>
</evidence>
<dbReference type="Pfam" id="PF13912">
    <property type="entry name" value="zf-C2H2_6"/>
    <property type="match status" value="2"/>
</dbReference>
<dbReference type="PROSITE" id="PS50157">
    <property type="entry name" value="ZINC_FINGER_C2H2_2"/>
    <property type="match status" value="8"/>
</dbReference>
<dbReference type="InterPro" id="IPR036236">
    <property type="entry name" value="Znf_C2H2_sf"/>
</dbReference>
<dbReference type="PANTHER" id="PTHR24408:SF58">
    <property type="entry name" value="TRANSCRIPTION FACTOR (TFIIIA), PUTATIVE (AFU_ORTHOLOGUE AFUA_1G05150)-RELATED"/>
    <property type="match status" value="1"/>
</dbReference>
<dbReference type="GO" id="GO:0000981">
    <property type="term" value="F:DNA-binding transcription factor activity, RNA polymerase II-specific"/>
    <property type="evidence" value="ECO:0007669"/>
    <property type="project" value="TreeGrafter"/>
</dbReference>
<evidence type="ECO:0000313" key="8">
    <source>
        <dbReference type="EMBL" id="KAK2162791.1"/>
    </source>
</evidence>
<dbReference type="Pfam" id="PF12874">
    <property type="entry name" value="zf-met"/>
    <property type="match status" value="1"/>
</dbReference>
<dbReference type="InterPro" id="IPR013087">
    <property type="entry name" value="Znf_C2H2_type"/>
</dbReference>
<keyword evidence="9" id="KW-1185">Reference proteome</keyword>
<dbReference type="FunFam" id="3.30.160.60:FF:000303">
    <property type="entry name" value="Zinc finger protein 41"/>
    <property type="match status" value="1"/>
</dbReference>
<dbReference type="FunFam" id="3.30.160.60:FF:000478">
    <property type="entry name" value="Zinc finger protein 133"/>
    <property type="match status" value="1"/>
</dbReference>
<feature type="domain" description="C2H2-type" evidence="7">
    <location>
        <begin position="365"/>
        <end position="392"/>
    </location>
</feature>
<dbReference type="SMART" id="SM00355">
    <property type="entry name" value="ZnF_C2H2"/>
    <property type="match status" value="8"/>
</dbReference>
<dbReference type="FunFam" id="3.30.160.60:FF:002343">
    <property type="entry name" value="Zinc finger protein 33A"/>
    <property type="match status" value="1"/>
</dbReference>
<dbReference type="PANTHER" id="PTHR24408">
    <property type="entry name" value="ZINC FINGER PROTEIN"/>
    <property type="match status" value="1"/>
</dbReference>
<organism evidence="8 9">
    <name type="scientific">Paralvinella palmiformis</name>
    <dbReference type="NCBI Taxonomy" id="53620"/>
    <lineage>
        <taxon>Eukaryota</taxon>
        <taxon>Metazoa</taxon>
        <taxon>Spiralia</taxon>
        <taxon>Lophotrochozoa</taxon>
        <taxon>Annelida</taxon>
        <taxon>Polychaeta</taxon>
        <taxon>Sedentaria</taxon>
        <taxon>Canalipalpata</taxon>
        <taxon>Terebellida</taxon>
        <taxon>Terebelliformia</taxon>
        <taxon>Alvinellidae</taxon>
        <taxon>Paralvinella</taxon>
    </lineage>
</organism>
<feature type="region of interest" description="Disordered" evidence="6">
    <location>
        <begin position="72"/>
        <end position="164"/>
    </location>
</feature>
<feature type="domain" description="C2H2-type" evidence="7">
    <location>
        <begin position="197"/>
        <end position="227"/>
    </location>
</feature>
<dbReference type="GO" id="GO:1990837">
    <property type="term" value="F:sequence-specific double-stranded DNA binding"/>
    <property type="evidence" value="ECO:0007669"/>
    <property type="project" value="UniProtKB-ARBA"/>
</dbReference>
<evidence type="ECO:0000256" key="6">
    <source>
        <dbReference type="SAM" id="MobiDB-lite"/>
    </source>
</evidence>
<dbReference type="GO" id="GO:0008270">
    <property type="term" value="F:zinc ion binding"/>
    <property type="evidence" value="ECO:0007669"/>
    <property type="project" value="UniProtKB-KW"/>
</dbReference>
<feature type="compositionally biased region" description="Basic and acidic residues" evidence="6">
    <location>
        <begin position="140"/>
        <end position="157"/>
    </location>
</feature>